<dbReference type="Proteomes" id="UP000681722">
    <property type="component" value="Unassembled WGS sequence"/>
</dbReference>
<organism evidence="1 2">
    <name type="scientific">Didymodactylos carnosus</name>
    <dbReference type="NCBI Taxonomy" id="1234261"/>
    <lineage>
        <taxon>Eukaryota</taxon>
        <taxon>Metazoa</taxon>
        <taxon>Spiralia</taxon>
        <taxon>Gnathifera</taxon>
        <taxon>Rotifera</taxon>
        <taxon>Eurotatoria</taxon>
        <taxon>Bdelloidea</taxon>
        <taxon>Philodinida</taxon>
        <taxon>Philodinidae</taxon>
        <taxon>Didymodactylos</taxon>
    </lineage>
</organism>
<dbReference type="AlphaFoldDB" id="A0A8S2YIJ4"/>
<evidence type="ECO:0000313" key="1">
    <source>
        <dbReference type="EMBL" id="CAF4564891.1"/>
    </source>
</evidence>
<reference evidence="1" key="1">
    <citation type="submission" date="2021-02" db="EMBL/GenBank/DDBJ databases">
        <authorList>
            <person name="Nowell W R."/>
        </authorList>
    </citation>
    <scope>NUCLEOTIDE SEQUENCE</scope>
</reference>
<gene>
    <name evidence="1" type="ORF">SRO942_LOCUS47541</name>
</gene>
<protein>
    <submittedName>
        <fullName evidence="1">Uncharacterized protein</fullName>
    </submittedName>
</protein>
<comment type="caution">
    <text evidence="1">The sequence shown here is derived from an EMBL/GenBank/DDBJ whole genome shotgun (WGS) entry which is preliminary data.</text>
</comment>
<sequence>PYDRQALLYAQLDCHFLIKIRAKLMEEIEEDKNSVFIRMKVEEERTKRMSVTFSPRTFSNNYIHICNKEKERRKSPDENVLSLTESQLDILQKAIAWRFKIGQCHNIIEQ</sequence>
<feature type="non-terminal residue" evidence="1">
    <location>
        <position position="1"/>
    </location>
</feature>
<dbReference type="EMBL" id="CAJOBC010118844">
    <property type="protein sequence ID" value="CAF4564891.1"/>
    <property type="molecule type" value="Genomic_DNA"/>
</dbReference>
<evidence type="ECO:0000313" key="2">
    <source>
        <dbReference type="Proteomes" id="UP000681722"/>
    </source>
</evidence>
<name>A0A8S2YIJ4_9BILA</name>
<accession>A0A8S2YIJ4</accession>
<proteinExistence type="predicted"/>